<dbReference type="InterPro" id="IPR006626">
    <property type="entry name" value="PbH1"/>
</dbReference>
<dbReference type="SUPFAM" id="SSF51126">
    <property type="entry name" value="Pectin lyase-like"/>
    <property type="match status" value="1"/>
</dbReference>
<dbReference type="SMART" id="SM00710">
    <property type="entry name" value="PbH1"/>
    <property type="match status" value="6"/>
</dbReference>
<dbReference type="PANTHER" id="PTHR36453">
    <property type="entry name" value="SECRETED PROTEIN-RELATED"/>
    <property type="match status" value="1"/>
</dbReference>
<name>A0ABW2XRQ7_9ACTN</name>
<evidence type="ECO:0000256" key="1">
    <source>
        <dbReference type="SAM" id="SignalP"/>
    </source>
</evidence>
<dbReference type="Gene3D" id="2.160.20.10">
    <property type="entry name" value="Single-stranded right-handed beta-helix, Pectin lyase-like"/>
    <property type="match status" value="2"/>
</dbReference>
<feature type="signal peptide" evidence="1">
    <location>
        <begin position="1"/>
        <end position="28"/>
    </location>
</feature>
<dbReference type="RefSeq" id="WP_207399733.1">
    <property type="nucleotide sequence ID" value="NZ_CAACUY010000034.1"/>
</dbReference>
<dbReference type="InterPro" id="IPR012334">
    <property type="entry name" value="Pectin_lyas_fold"/>
</dbReference>
<dbReference type="EMBL" id="JBHTGP010000016">
    <property type="protein sequence ID" value="MFD0689148.1"/>
    <property type="molecule type" value="Genomic_DNA"/>
</dbReference>
<organism evidence="2 3">
    <name type="scientific">Actinomadura fibrosa</name>
    <dbReference type="NCBI Taxonomy" id="111802"/>
    <lineage>
        <taxon>Bacteria</taxon>
        <taxon>Bacillati</taxon>
        <taxon>Actinomycetota</taxon>
        <taxon>Actinomycetes</taxon>
        <taxon>Streptosporangiales</taxon>
        <taxon>Thermomonosporaceae</taxon>
        <taxon>Actinomadura</taxon>
    </lineage>
</organism>
<accession>A0ABW2XRQ7</accession>
<dbReference type="Proteomes" id="UP001597063">
    <property type="component" value="Unassembled WGS sequence"/>
</dbReference>
<dbReference type="InterPro" id="IPR011050">
    <property type="entry name" value="Pectin_lyase_fold/virulence"/>
</dbReference>
<evidence type="ECO:0000313" key="2">
    <source>
        <dbReference type="EMBL" id="MFD0689148.1"/>
    </source>
</evidence>
<comment type="caution">
    <text evidence="2">The sequence shown here is derived from an EMBL/GenBank/DDBJ whole genome shotgun (WGS) entry which is preliminary data.</text>
</comment>
<keyword evidence="1" id="KW-0732">Signal</keyword>
<feature type="chain" id="PRO_5046636139" evidence="1">
    <location>
        <begin position="29"/>
        <end position="651"/>
    </location>
</feature>
<reference evidence="3" key="1">
    <citation type="journal article" date="2019" name="Int. J. Syst. Evol. Microbiol.">
        <title>The Global Catalogue of Microorganisms (GCM) 10K type strain sequencing project: providing services to taxonomists for standard genome sequencing and annotation.</title>
        <authorList>
            <consortium name="The Broad Institute Genomics Platform"/>
            <consortium name="The Broad Institute Genome Sequencing Center for Infectious Disease"/>
            <person name="Wu L."/>
            <person name="Ma J."/>
        </authorList>
    </citation>
    <scope>NUCLEOTIDE SEQUENCE [LARGE SCALE GENOMIC DNA]</scope>
    <source>
        <strain evidence="3">JCM 9371</strain>
    </source>
</reference>
<keyword evidence="3" id="KW-1185">Reference proteome</keyword>
<sequence length="651" mass="70417">MTIPVTMRRLAVAGVAAALVAPVPVVRAAGHGGGADEIYVAPWGRDRWPGTLARPFATLARAQRAVRGRTARMDADIVVNLRAGTHRLTAPLRLAEAAGDSGRNGHRVIYQAYGYGTSHEEPVTVSGGRTISSWRPDPSLKDVWRADAGNLETRQLYVNDRRATRASLGVGLPGTVRTTKTGYITDSTVPQTWRNPADIEFVYTFPLWAEARCGVAGITGDARRSTITMDPACWKLARAEYEDDSEPISGPTGIENSASFLATPGSWYLDRSRPGHHVLLYRPRAGEDMRGARVIAPVLQTLVSGRGGAKRPLHDVAFRGLTFAHATWLAPNQPAGYVSSWSLYKRPGVKSWLTVPGNIAFSLADRISLEGNRFTHLGAQALEITRNTSDVTVRGNEFTDVSDGAILLGVPLPAASGTISDTHVTDNWIHRIGVEYRAASGIWNTAGKDTVLDHNQINDVPYNGILSGRDPDLPGLTRGARITGNRIFDTNRLLADGGGIYLRGRQGSSLADGALIAGNAVTDSPHNPFDIGIYTDDTIEWVTVRGNVIYRYRGSIGGCSETAQGRPVRNVRYQANFWDDTVPDDVKRRPYPGTWPSAADDCGDPENLTFTGNTRLSPGHPDQACLTIPACASIITISGPHQPFRNRLRLG</sequence>
<gene>
    <name evidence="2" type="ORF">ACFQZM_31990</name>
</gene>
<evidence type="ECO:0000313" key="3">
    <source>
        <dbReference type="Proteomes" id="UP001597063"/>
    </source>
</evidence>
<protein>
    <submittedName>
        <fullName evidence="2">Right-handed parallel beta-helix repeat-containing protein</fullName>
    </submittedName>
</protein>
<proteinExistence type="predicted"/>
<dbReference type="PANTHER" id="PTHR36453:SF1">
    <property type="entry name" value="RIGHT HANDED BETA HELIX DOMAIN-CONTAINING PROTEIN"/>
    <property type="match status" value="1"/>
</dbReference>